<dbReference type="AlphaFoldDB" id="A0A0D2NIY0"/>
<proteinExistence type="predicted"/>
<evidence type="ECO:0000313" key="1">
    <source>
        <dbReference type="EMBL" id="KJA16541.1"/>
    </source>
</evidence>
<reference evidence="2" key="1">
    <citation type="submission" date="2014-04" db="EMBL/GenBank/DDBJ databases">
        <title>Evolutionary Origins and Diversification of the Mycorrhizal Mutualists.</title>
        <authorList>
            <consortium name="DOE Joint Genome Institute"/>
            <consortium name="Mycorrhizal Genomics Consortium"/>
            <person name="Kohler A."/>
            <person name="Kuo A."/>
            <person name="Nagy L.G."/>
            <person name="Floudas D."/>
            <person name="Copeland A."/>
            <person name="Barry K.W."/>
            <person name="Cichocki N."/>
            <person name="Veneault-Fourrey C."/>
            <person name="LaButti K."/>
            <person name="Lindquist E.A."/>
            <person name="Lipzen A."/>
            <person name="Lundell T."/>
            <person name="Morin E."/>
            <person name="Murat C."/>
            <person name="Riley R."/>
            <person name="Ohm R."/>
            <person name="Sun H."/>
            <person name="Tunlid A."/>
            <person name="Henrissat B."/>
            <person name="Grigoriev I.V."/>
            <person name="Hibbett D.S."/>
            <person name="Martin F."/>
        </authorList>
    </citation>
    <scope>NUCLEOTIDE SEQUENCE [LARGE SCALE GENOMIC DNA]</scope>
    <source>
        <strain evidence="2">FD-334 SS-4</strain>
    </source>
</reference>
<dbReference type="STRING" id="945553.A0A0D2NIY0"/>
<dbReference type="Gene3D" id="3.20.20.100">
    <property type="entry name" value="NADP-dependent oxidoreductase domain"/>
    <property type="match status" value="1"/>
</dbReference>
<evidence type="ECO:0000313" key="2">
    <source>
        <dbReference type="Proteomes" id="UP000054270"/>
    </source>
</evidence>
<protein>
    <recommendedName>
        <fullName evidence="3">NADP-dependent oxidoreductase domain-containing protein</fullName>
    </recommendedName>
</protein>
<name>A0A0D2NIY0_HYPSF</name>
<dbReference type="SUPFAM" id="SSF51430">
    <property type="entry name" value="NAD(P)-linked oxidoreductase"/>
    <property type="match status" value="1"/>
</dbReference>
<sequence>PVLELQEKHGIITESYGTLTPTLRHPTGGPLKPVLERISRRISQVTGRNLDSNVVLILWARAQGVVVVTASGNPERIKALGEIASLPDILSEDEIEEINRVGKTIHYRYYNGMMETDFPIPDLPSQ</sequence>
<keyword evidence="2" id="KW-1185">Reference proteome</keyword>
<feature type="non-terminal residue" evidence="1">
    <location>
        <position position="1"/>
    </location>
</feature>
<dbReference type="Proteomes" id="UP000054270">
    <property type="component" value="Unassembled WGS sequence"/>
</dbReference>
<dbReference type="InterPro" id="IPR036812">
    <property type="entry name" value="NAD(P)_OxRdtase_dom_sf"/>
</dbReference>
<gene>
    <name evidence="1" type="ORF">HYPSUDRAFT_147591</name>
</gene>
<accession>A0A0D2NIY0</accession>
<evidence type="ECO:0008006" key="3">
    <source>
        <dbReference type="Google" id="ProtNLM"/>
    </source>
</evidence>
<organism evidence="1 2">
    <name type="scientific">Hypholoma sublateritium (strain FD-334 SS-4)</name>
    <dbReference type="NCBI Taxonomy" id="945553"/>
    <lineage>
        <taxon>Eukaryota</taxon>
        <taxon>Fungi</taxon>
        <taxon>Dikarya</taxon>
        <taxon>Basidiomycota</taxon>
        <taxon>Agaricomycotina</taxon>
        <taxon>Agaricomycetes</taxon>
        <taxon>Agaricomycetidae</taxon>
        <taxon>Agaricales</taxon>
        <taxon>Agaricineae</taxon>
        <taxon>Strophariaceae</taxon>
        <taxon>Hypholoma</taxon>
    </lineage>
</organism>
<dbReference type="OrthoDB" id="416253at2759"/>
<dbReference type="EMBL" id="KN817619">
    <property type="protein sequence ID" value="KJA16541.1"/>
    <property type="molecule type" value="Genomic_DNA"/>
</dbReference>